<dbReference type="EMBL" id="CAEZXX010000084">
    <property type="protein sequence ID" value="CAB4713283.1"/>
    <property type="molecule type" value="Genomic_DNA"/>
</dbReference>
<proteinExistence type="predicted"/>
<sequence length="312" mass="34945">MYPTDEAERRLDQLAITAEVGEQFLLVHSARGPQVRVHVCPTEAIDRLLRVSDRDDHLTIAERPVEDLPLNGIRVLELVHQHEPVTALEHTAGLLAIRFIRDGIPQLGDQIVVAEFVAVRAAFPHALHRFVHHGHPVRKPLDRVVIRRHDPCGNLRCWVGTGVVEQCVDRLGELREHLVWCIALHRRPRQGPCLRREPLHHEVPAHLVDNVSGVLDELTAEPGPRTQTQLAQGLLAEAMDGGDRGIVERADRLLNVVQTGLDLALVPREERPHPRVALRDLPAHHNLSRIEQGLARAVPQLGCRRTGEGNDK</sequence>
<dbReference type="AlphaFoldDB" id="A0A6J6QUM6"/>
<name>A0A6J6QUM6_9ZZZZ</name>
<accession>A0A6J6QUM6</accession>
<gene>
    <name evidence="1" type="ORF">UFOPK2602_01287</name>
</gene>
<protein>
    <submittedName>
        <fullName evidence="1">Unannotated protein</fullName>
    </submittedName>
</protein>
<evidence type="ECO:0000313" key="1">
    <source>
        <dbReference type="EMBL" id="CAB4713283.1"/>
    </source>
</evidence>
<organism evidence="1">
    <name type="scientific">freshwater metagenome</name>
    <dbReference type="NCBI Taxonomy" id="449393"/>
    <lineage>
        <taxon>unclassified sequences</taxon>
        <taxon>metagenomes</taxon>
        <taxon>ecological metagenomes</taxon>
    </lineage>
</organism>
<reference evidence="1" key="1">
    <citation type="submission" date="2020-05" db="EMBL/GenBank/DDBJ databases">
        <authorList>
            <person name="Chiriac C."/>
            <person name="Salcher M."/>
            <person name="Ghai R."/>
            <person name="Kavagutti S V."/>
        </authorList>
    </citation>
    <scope>NUCLEOTIDE SEQUENCE</scope>
</reference>